<reference evidence="1 2" key="1">
    <citation type="submission" date="2023-02" db="EMBL/GenBank/DDBJ databases">
        <title>LHISI_Scaffold_Assembly.</title>
        <authorList>
            <person name="Stuart O.P."/>
            <person name="Cleave R."/>
            <person name="Magrath M.J.L."/>
            <person name="Mikheyev A.S."/>
        </authorList>
    </citation>
    <scope>NUCLEOTIDE SEQUENCE [LARGE SCALE GENOMIC DNA]</scope>
    <source>
        <strain evidence="1">Daus_M_001</strain>
        <tissue evidence="1">Leg muscle</tissue>
    </source>
</reference>
<protein>
    <submittedName>
        <fullName evidence="1">Uncharacterized protein</fullName>
    </submittedName>
</protein>
<dbReference type="Proteomes" id="UP001159363">
    <property type="component" value="Chromosome 2"/>
</dbReference>
<dbReference type="EMBL" id="JARBHB010000002">
    <property type="protein sequence ID" value="KAJ8893593.1"/>
    <property type="molecule type" value="Genomic_DNA"/>
</dbReference>
<name>A0ABQ9IAB2_9NEOP</name>
<evidence type="ECO:0000313" key="1">
    <source>
        <dbReference type="EMBL" id="KAJ8893593.1"/>
    </source>
</evidence>
<keyword evidence="2" id="KW-1185">Reference proteome</keyword>
<proteinExistence type="predicted"/>
<evidence type="ECO:0000313" key="2">
    <source>
        <dbReference type="Proteomes" id="UP001159363"/>
    </source>
</evidence>
<gene>
    <name evidence="1" type="ORF">PR048_006193</name>
</gene>
<sequence length="75" mass="8071">MMLSSVNPSMVEIIKTIPGPTFVETEEILADLNRQASEGNTVDIVAALTIVKLSTAIFATNVLEAIRFPYASVDC</sequence>
<comment type="caution">
    <text evidence="1">The sequence shown here is derived from an EMBL/GenBank/DDBJ whole genome shotgun (WGS) entry which is preliminary data.</text>
</comment>
<organism evidence="1 2">
    <name type="scientific">Dryococelus australis</name>
    <dbReference type="NCBI Taxonomy" id="614101"/>
    <lineage>
        <taxon>Eukaryota</taxon>
        <taxon>Metazoa</taxon>
        <taxon>Ecdysozoa</taxon>
        <taxon>Arthropoda</taxon>
        <taxon>Hexapoda</taxon>
        <taxon>Insecta</taxon>
        <taxon>Pterygota</taxon>
        <taxon>Neoptera</taxon>
        <taxon>Polyneoptera</taxon>
        <taxon>Phasmatodea</taxon>
        <taxon>Verophasmatodea</taxon>
        <taxon>Anareolatae</taxon>
        <taxon>Phasmatidae</taxon>
        <taxon>Eurycanthinae</taxon>
        <taxon>Dryococelus</taxon>
    </lineage>
</organism>
<accession>A0ABQ9IAB2</accession>